<sequence length="76" mass="9242">RKKEHEKLEKYQDLKEELEKVWRVKTSVVPVVIRAVTPRLEEWLKQIPEKHQTSLSRQEQFSEQLRYCRTLKLPGL</sequence>
<reference evidence="1" key="2">
    <citation type="submission" date="2016-06" db="EMBL/GenBank/DDBJ databases">
        <title>The genome of a short-lived fish provides insights into sex chromosome evolution and the genetic control of aging.</title>
        <authorList>
            <person name="Reichwald K."/>
            <person name="Felder M."/>
            <person name="Petzold A."/>
            <person name="Koch P."/>
            <person name="Groth M."/>
            <person name="Platzer M."/>
        </authorList>
    </citation>
    <scope>NUCLEOTIDE SEQUENCE</scope>
    <source>
        <tissue evidence="1">Brain</tissue>
    </source>
</reference>
<reference evidence="1" key="1">
    <citation type="submission" date="2016-05" db="EMBL/GenBank/DDBJ databases">
        <authorList>
            <person name="Lavstsen T."/>
            <person name="Jespersen J.S."/>
        </authorList>
    </citation>
    <scope>NUCLEOTIDE SEQUENCE</scope>
    <source>
        <tissue evidence="1">Brain</tissue>
    </source>
</reference>
<dbReference type="EMBL" id="HAEA01006738">
    <property type="protein sequence ID" value="SBQ35218.1"/>
    <property type="molecule type" value="Transcribed_RNA"/>
</dbReference>
<feature type="non-terminal residue" evidence="1">
    <location>
        <position position="76"/>
    </location>
</feature>
<name>A0A1A8DNT4_NOTKA</name>
<feature type="non-terminal residue" evidence="1">
    <location>
        <position position="1"/>
    </location>
</feature>
<accession>A0A1A8DNT4</accession>
<proteinExistence type="predicted"/>
<protein>
    <submittedName>
        <fullName evidence="1">Uncharacterized protein</fullName>
    </submittedName>
</protein>
<gene>
    <name evidence="1" type="primary">Nfu_g_1_025027</name>
</gene>
<organism evidence="1">
    <name type="scientific">Nothobranchius kadleci</name>
    <name type="common">African annual killifish</name>
    <dbReference type="NCBI Taxonomy" id="1051664"/>
    <lineage>
        <taxon>Eukaryota</taxon>
        <taxon>Metazoa</taxon>
        <taxon>Chordata</taxon>
        <taxon>Craniata</taxon>
        <taxon>Vertebrata</taxon>
        <taxon>Euteleostomi</taxon>
        <taxon>Actinopterygii</taxon>
        <taxon>Neopterygii</taxon>
        <taxon>Teleostei</taxon>
        <taxon>Neoteleostei</taxon>
        <taxon>Acanthomorphata</taxon>
        <taxon>Ovalentaria</taxon>
        <taxon>Atherinomorphae</taxon>
        <taxon>Cyprinodontiformes</taxon>
        <taxon>Nothobranchiidae</taxon>
        <taxon>Nothobranchius</taxon>
    </lineage>
</organism>
<evidence type="ECO:0000313" key="1">
    <source>
        <dbReference type="EMBL" id="SBQ35218.1"/>
    </source>
</evidence>
<dbReference type="AlphaFoldDB" id="A0A1A8DNT4"/>